<proteinExistence type="predicted"/>
<dbReference type="InterPro" id="IPR046745">
    <property type="entry name" value="DUF6675"/>
</dbReference>
<gene>
    <name evidence="2" type="ORF">EXM22_18095</name>
</gene>
<sequence>MIKRSLVPYVALATLFTMTITALPAQTDILSFDRVTSFLSSQQKSDLINEGELTEFHFDSFDPLLLPDTGMSGDIRKMVLDEKLNMGIEGLFLFKEFDMESYNADPEKTKLALYNTLRSVSTLEGTEYYSASRDEMRALFVESWKIPDLDSARDRLPDPVVSTIPTRDSFFIHQKDKSFGKHESEMGFVYDSPVIWSVIINQTPMYYKGFLRVINPQQLQIHLVVMPTDRGLLFYGISAADTINIKAFREKANNSFYNRVKALYAWYIDGID</sequence>
<dbReference type="OrthoDB" id="357887at2"/>
<name>A0A5C1QQC2_9SPIO</name>
<feature type="chain" id="PRO_5022906297" evidence="1">
    <location>
        <begin position="25"/>
        <end position="272"/>
    </location>
</feature>
<dbReference type="RefSeq" id="WP_149487873.1">
    <property type="nucleotide sequence ID" value="NZ_CP036150.1"/>
</dbReference>
<keyword evidence="3" id="KW-1185">Reference proteome</keyword>
<protein>
    <submittedName>
        <fullName evidence="2">Uncharacterized protein</fullName>
    </submittedName>
</protein>
<dbReference type="EMBL" id="CP036150">
    <property type="protein sequence ID" value="QEN09801.1"/>
    <property type="molecule type" value="Genomic_DNA"/>
</dbReference>
<dbReference type="AlphaFoldDB" id="A0A5C1QQC2"/>
<organism evidence="2 3">
    <name type="scientific">Oceanispirochaeta crateris</name>
    <dbReference type="NCBI Taxonomy" id="2518645"/>
    <lineage>
        <taxon>Bacteria</taxon>
        <taxon>Pseudomonadati</taxon>
        <taxon>Spirochaetota</taxon>
        <taxon>Spirochaetia</taxon>
        <taxon>Spirochaetales</taxon>
        <taxon>Spirochaetaceae</taxon>
        <taxon>Oceanispirochaeta</taxon>
    </lineage>
</organism>
<feature type="signal peptide" evidence="1">
    <location>
        <begin position="1"/>
        <end position="24"/>
    </location>
</feature>
<accession>A0A5C1QQC2</accession>
<dbReference type="Proteomes" id="UP000324209">
    <property type="component" value="Chromosome"/>
</dbReference>
<reference evidence="2 3" key="1">
    <citation type="submission" date="2019-02" db="EMBL/GenBank/DDBJ databases">
        <title>Complete Genome Sequence and Methylome Analysis of free living Spirochaetas.</title>
        <authorList>
            <person name="Fomenkov A."/>
            <person name="Dubinina G."/>
            <person name="Leshcheva N."/>
            <person name="Mikheeva N."/>
            <person name="Grabovich M."/>
            <person name="Vincze T."/>
            <person name="Roberts R.J."/>
        </authorList>
    </citation>
    <scope>NUCLEOTIDE SEQUENCE [LARGE SCALE GENOMIC DNA]</scope>
    <source>
        <strain evidence="2 3">K2</strain>
    </source>
</reference>
<evidence type="ECO:0000313" key="3">
    <source>
        <dbReference type="Proteomes" id="UP000324209"/>
    </source>
</evidence>
<evidence type="ECO:0000313" key="2">
    <source>
        <dbReference type="EMBL" id="QEN09801.1"/>
    </source>
</evidence>
<evidence type="ECO:0000256" key="1">
    <source>
        <dbReference type="SAM" id="SignalP"/>
    </source>
</evidence>
<dbReference type="Pfam" id="PF20380">
    <property type="entry name" value="DUF6675"/>
    <property type="match status" value="1"/>
</dbReference>
<dbReference type="KEGG" id="ock:EXM22_18095"/>
<keyword evidence="1" id="KW-0732">Signal</keyword>